<dbReference type="InterPro" id="IPR027417">
    <property type="entry name" value="P-loop_NTPase"/>
</dbReference>
<reference evidence="1" key="1">
    <citation type="journal article" date="2021" name="PeerJ">
        <title>Extensive microbial diversity within the chicken gut microbiome revealed by metagenomics and culture.</title>
        <authorList>
            <person name="Gilroy R."/>
            <person name="Ravi A."/>
            <person name="Getino M."/>
            <person name="Pursley I."/>
            <person name="Horton D.L."/>
            <person name="Alikhan N.F."/>
            <person name="Baker D."/>
            <person name="Gharbi K."/>
            <person name="Hall N."/>
            <person name="Watson M."/>
            <person name="Adriaenssens E.M."/>
            <person name="Foster-Nyarko E."/>
            <person name="Jarju S."/>
            <person name="Secka A."/>
            <person name="Antonio M."/>
            <person name="Oren A."/>
            <person name="Chaudhuri R.R."/>
            <person name="La Ragione R."/>
            <person name="Hildebrand F."/>
            <person name="Pallen M.J."/>
        </authorList>
    </citation>
    <scope>NUCLEOTIDE SEQUENCE</scope>
    <source>
        <strain evidence="1">ChiHjej12B11-16260</strain>
    </source>
</reference>
<evidence type="ECO:0008006" key="3">
    <source>
        <dbReference type="Google" id="ProtNLM"/>
    </source>
</evidence>
<reference evidence="1" key="2">
    <citation type="submission" date="2021-04" db="EMBL/GenBank/DDBJ databases">
        <authorList>
            <person name="Gilroy R."/>
        </authorList>
    </citation>
    <scope>NUCLEOTIDE SEQUENCE</scope>
    <source>
        <strain evidence="1">ChiHjej12B11-16260</strain>
    </source>
</reference>
<dbReference type="Gene3D" id="3.40.50.300">
    <property type="entry name" value="P-loop containing nucleotide triphosphate hydrolases"/>
    <property type="match status" value="1"/>
</dbReference>
<proteinExistence type="predicted"/>
<dbReference type="EMBL" id="DXFB01000119">
    <property type="protein sequence ID" value="HIX45435.1"/>
    <property type="molecule type" value="Genomic_DNA"/>
</dbReference>
<evidence type="ECO:0000313" key="1">
    <source>
        <dbReference type="EMBL" id="HIX45435.1"/>
    </source>
</evidence>
<dbReference type="Proteomes" id="UP000824246">
    <property type="component" value="Unassembled WGS sequence"/>
</dbReference>
<comment type="caution">
    <text evidence="1">The sequence shown here is derived from an EMBL/GenBank/DDBJ whole genome shotgun (WGS) entry which is preliminary data.</text>
</comment>
<accession>A0A9D1VRU5</accession>
<dbReference type="Gene3D" id="3.30.420.240">
    <property type="match status" value="1"/>
</dbReference>
<gene>
    <name evidence="1" type="ORF">H9982_04375</name>
</gene>
<dbReference type="AlphaFoldDB" id="A0A9D1VRU5"/>
<sequence length="665" mass="75475">MTNEIAIGHIDEILAENMRRKHLLHTPYNPATGRNAYGDRVAVEMPDAPIPLQFVPRQMLDENPFARCLAQAGCIDSFILAQLHKSPTFELKEGLWSKWLQIRICYDFEFWAAMFVKIKDKKSQHDIPFILNRPQRRLLAMLEGMRLAGKPIRLIMLKARQWGGSTLIQMYMAWIQLVHRKNWNSIICAHLKDAAAQIKGMYTKLLDNYPAWLLGDGAQPTFKPFEKSGNTSYIANTGSKITICSAESPEAVRGSDAAMAHLSEAAFWHNTPTHTPENLIRAVCGSIALLPYSVVVIESTANGTGGYFHREYMRACRGESDKTPIFVPWHEIEIYTTHLDDPAAFAATLNEYECLLWQQGATLEAIAWYRAKRREYHEHADMMAEYPSDDVEAFSYSGERVFNLQAVHNLRKHCMPPRFTGEMHARASIGRDALSGLEFVEQPGGLLHIWEPPEKGLRLRNRYIVAVDIGGRSQKADFSVIAVFDRHDMLDGGVPAIVAQWRGHTDHDLLAWKAVQIAAYYDNALLVVESNTLETECTEEMHSGYILDTIAQNYRNLYARRHDGGEIGAHTPQKWGFHMNRATKLLLVNHQINILRQNGYIERDAEACHEYDVFERKPNGSFGAKEGEHDDILITRCIGTYICCQEPLATVRYHRPAPLIGEASF</sequence>
<protein>
    <recommendedName>
        <fullName evidence="3">Terminase</fullName>
    </recommendedName>
</protein>
<name>A0A9D1VRU5_9BACT</name>
<organism evidence="1 2">
    <name type="scientific">Candidatus Barnesiella excrementipullorum</name>
    <dbReference type="NCBI Taxonomy" id="2838479"/>
    <lineage>
        <taxon>Bacteria</taxon>
        <taxon>Pseudomonadati</taxon>
        <taxon>Bacteroidota</taxon>
        <taxon>Bacteroidia</taxon>
        <taxon>Bacteroidales</taxon>
        <taxon>Barnesiellaceae</taxon>
        <taxon>Barnesiella</taxon>
    </lineage>
</organism>
<evidence type="ECO:0000313" key="2">
    <source>
        <dbReference type="Proteomes" id="UP000824246"/>
    </source>
</evidence>